<protein>
    <submittedName>
        <fullName evidence="3">Uncharacterized protein</fullName>
    </submittedName>
</protein>
<keyword evidence="4" id="KW-1185">Reference proteome</keyword>
<reference evidence="3" key="1">
    <citation type="submission" date="2023-07" db="EMBL/GenBank/DDBJ databases">
        <title>Chromosome-level Genome Assembly of Striped Snakehead (Channa striata).</title>
        <authorList>
            <person name="Liu H."/>
        </authorList>
    </citation>
    <scope>NUCLEOTIDE SEQUENCE</scope>
    <source>
        <strain evidence="3">Gz</strain>
        <tissue evidence="3">Muscle</tissue>
    </source>
</reference>
<name>A0AA88IG51_CHASR</name>
<dbReference type="Gene3D" id="3.30.500.10">
    <property type="entry name" value="MHC class I-like antigen recognition-like"/>
    <property type="match status" value="1"/>
</dbReference>
<comment type="caution">
    <text evidence="3">The sequence shown here is derived from an EMBL/GenBank/DDBJ whole genome shotgun (WGS) entry which is preliminary data.</text>
</comment>
<feature type="chain" id="PRO_5041650512" evidence="2">
    <location>
        <begin position="17"/>
        <end position="171"/>
    </location>
</feature>
<proteinExistence type="predicted"/>
<dbReference type="EMBL" id="JAUPFM010000116">
    <property type="protein sequence ID" value="KAK2812855.1"/>
    <property type="molecule type" value="Genomic_DNA"/>
</dbReference>
<dbReference type="InterPro" id="IPR011162">
    <property type="entry name" value="MHC_I/II-like_Ag-recog"/>
</dbReference>
<evidence type="ECO:0000256" key="2">
    <source>
        <dbReference type="SAM" id="SignalP"/>
    </source>
</evidence>
<evidence type="ECO:0000313" key="3">
    <source>
        <dbReference type="EMBL" id="KAK2812855.1"/>
    </source>
</evidence>
<sequence>MKTLFLLFLFCHVSSPVKHSLKFLLTVSSGVQNLPEFVMSVVVNDVQAVHCDSNKTIELHQDVSKKLFTDNPQLMELLTGQCFMILPRYFKSILDTIMQRFSHRGGVHIVEFVAGIQSDEQTGDTVFAQCVAEDVFKLWGELLVENRSPLSVPPPDVSVLSSQLPRYRFLP</sequence>
<evidence type="ECO:0000256" key="1">
    <source>
        <dbReference type="ARBA" id="ARBA00023180"/>
    </source>
</evidence>
<accession>A0AA88IG51</accession>
<dbReference type="SUPFAM" id="SSF54452">
    <property type="entry name" value="MHC antigen-recognition domain"/>
    <property type="match status" value="1"/>
</dbReference>
<dbReference type="Proteomes" id="UP001187415">
    <property type="component" value="Unassembled WGS sequence"/>
</dbReference>
<keyword evidence="1" id="KW-0325">Glycoprotein</keyword>
<dbReference type="AlphaFoldDB" id="A0AA88IG51"/>
<dbReference type="InterPro" id="IPR037055">
    <property type="entry name" value="MHC_I-like_Ag-recog_sf"/>
</dbReference>
<evidence type="ECO:0000313" key="4">
    <source>
        <dbReference type="Proteomes" id="UP001187415"/>
    </source>
</evidence>
<feature type="signal peptide" evidence="2">
    <location>
        <begin position="1"/>
        <end position="16"/>
    </location>
</feature>
<organism evidence="3 4">
    <name type="scientific">Channa striata</name>
    <name type="common">Snakehead murrel</name>
    <name type="synonym">Ophicephalus striatus</name>
    <dbReference type="NCBI Taxonomy" id="64152"/>
    <lineage>
        <taxon>Eukaryota</taxon>
        <taxon>Metazoa</taxon>
        <taxon>Chordata</taxon>
        <taxon>Craniata</taxon>
        <taxon>Vertebrata</taxon>
        <taxon>Euteleostomi</taxon>
        <taxon>Actinopterygii</taxon>
        <taxon>Neopterygii</taxon>
        <taxon>Teleostei</taxon>
        <taxon>Neoteleostei</taxon>
        <taxon>Acanthomorphata</taxon>
        <taxon>Anabantaria</taxon>
        <taxon>Anabantiformes</taxon>
        <taxon>Channoidei</taxon>
        <taxon>Channidae</taxon>
        <taxon>Channa</taxon>
    </lineage>
</organism>
<keyword evidence="2" id="KW-0732">Signal</keyword>
<gene>
    <name evidence="3" type="ORF">Q5P01_000957</name>
</gene>